<organism evidence="1 2">
    <name type="scientific">Thermoproteota archaeon</name>
    <dbReference type="NCBI Taxonomy" id="2056631"/>
    <lineage>
        <taxon>Archaea</taxon>
        <taxon>Thermoproteota</taxon>
    </lineage>
</organism>
<evidence type="ECO:0000313" key="1">
    <source>
        <dbReference type="EMBL" id="TDA37536.1"/>
    </source>
</evidence>
<accession>A0A523B9D1</accession>
<protein>
    <submittedName>
        <fullName evidence="1">Uncharacterized protein</fullName>
    </submittedName>
</protein>
<gene>
    <name evidence="1" type="ORF">DSO08_05545</name>
</gene>
<comment type="caution">
    <text evidence="1">The sequence shown here is derived from an EMBL/GenBank/DDBJ whole genome shotgun (WGS) entry which is preliminary data.</text>
</comment>
<dbReference type="EMBL" id="QNVH01000067">
    <property type="protein sequence ID" value="TDA37536.1"/>
    <property type="molecule type" value="Genomic_DNA"/>
</dbReference>
<reference evidence="1 2" key="1">
    <citation type="journal article" date="2019" name="Nat. Microbiol.">
        <title>Expanding anaerobic alkane metabolism in the domain of Archaea.</title>
        <authorList>
            <person name="Wang Y."/>
            <person name="Wegener G."/>
            <person name="Hou J."/>
            <person name="Wang F."/>
            <person name="Xiao X."/>
        </authorList>
    </citation>
    <scope>NUCLEOTIDE SEQUENCE [LARGE SCALE GENOMIC DNA]</scope>
    <source>
        <strain evidence="1">WYZ-LMO10</strain>
    </source>
</reference>
<dbReference type="AlphaFoldDB" id="A0A523B9D1"/>
<proteinExistence type="predicted"/>
<sequence>MERSYSPREAGRILGFKTHTIQVWDRQGKD</sequence>
<evidence type="ECO:0000313" key="2">
    <source>
        <dbReference type="Proteomes" id="UP000315399"/>
    </source>
</evidence>
<name>A0A523B9D1_9CREN</name>
<dbReference type="Proteomes" id="UP000315399">
    <property type="component" value="Unassembled WGS sequence"/>
</dbReference>